<dbReference type="GO" id="GO:0016887">
    <property type="term" value="F:ATP hydrolysis activity"/>
    <property type="evidence" value="ECO:0007669"/>
    <property type="project" value="InterPro"/>
</dbReference>
<dbReference type="FunFam" id="2.70.150.10:FF:000119">
    <property type="entry name" value="Cation-transporting ATPase"/>
    <property type="match status" value="1"/>
</dbReference>
<dbReference type="EMBL" id="MLYV02000363">
    <property type="protein sequence ID" value="PSS06524.1"/>
    <property type="molecule type" value="Genomic_DNA"/>
</dbReference>
<dbReference type="NCBIfam" id="TIGR01657">
    <property type="entry name" value="P-ATPase-V"/>
    <property type="match status" value="1"/>
</dbReference>
<comment type="caution">
    <text evidence="18">The sequence shown here is derived from an EMBL/GenBank/DDBJ whole genome shotgun (WGS) entry which is preliminary data.</text>
</comment>
<gene>
    <name evidence="18" type="ORF">PHLCEN_2v3691</name>
</gene>
<name>A0A2R6QEF4_9APHY</name>
<dbReference type="CDD" id="cd15863">
    <property type="entry name" value="SNARE_GS27"/>
    <property type="match status" value="1"/>
</dbReference>
<dbReference type="SUPFAM" id="SSF81665">
    <property type="entry name" value="Calcium ATPase, transmembrane domain M"/>
    <property type="match status" value="1"/>
</dbReference>
<feature type="region of interest" description="Disordered" evidence="14">
    <location>
        <begin position="222"/>
        <end position="487"/>
    </location>
</feature>
<evidence type="ECO:0000313" key="19">
    <source>
        <dbReference type="Proteomes" id="UP000186601"/>
    </source>
</evidence>
<evidence type="ECO:0000256" key="2">
    <source>
        <dbReference type="ARBA" id="ARBA00006000"/>
    </source>
</evidence>
<organism evidence="18 19">
    <name type="scientific">Hermanssonia centrifuga</name>
    <dbReference type="NCBI Taxonomy" id="98765"/>
    <lineage>
        <taxon>Eukaryota</taxon>
        <taxon>Fungi</taxon>
        <taxon>Dikarya</taxon>
        <taxon>Basidiomycota</taxon>
        <taxon>Agaricomycotina</taxon>
        <taxon>Agaricomycetes</taxon>
        <taxon>Polyporales</taxon>
        <taxon>Meruliaceae</taxon>
        <taxon>Hermanssonia</taxon>
    </lineage>
</organism>
<dbReference type="Pfam" id="PF00690">
    <property type="entry name" value="Cation_ATPase_N"/>
    <property type="match status" value="1"/>
</dbReference>
<feature type="domain" description="P-type ATPase A" evidence="15">
    <location>
        <begin position="759"/>
        <end position="887"/>
    </location>
</feature>
<feature type="compositionally biased region" description="Basic and acidic residues" evidence="14">
    <location>
        <begin position="285"/>
        <end position="297"/>
    </location>
</feature>
<dbReference type="InterPro" id="IPR059000">
    <property type="entry name" value="ATPase_P-type_domA"/>
</dbReference>
<dbReference type="SFLD" id="SFLDS00003">
    <property type="entry name" value="Haloacid_Dehalogenase"/>
    <property type="match status" value="1"/>
</dbReference>
<evidence type="ECO:0000256" key="3">
    <source>
        <dbReference type="ARBA" id="ARBA00022553"/>
    </source>
</evidence>
<dbReference type="SUPFAM" id="SSF81660">
    <property type="entry name" value="Metal cation-transporting ATPase, ATP-binding domain N"/>
    <property type="match status" value="1"/>
</dbReference>
<dbReference type="GO" id="GO:0046872">
    <property type="term" value="F:metal ion binding"/>
    <property type="evidence" value="ECO:0007669"/>
    <property type="project" value="UniProtKB-UniRule"/>
</dbReference>
<protein>
    <recommendedName>
        <fullName evidence="13">Cation-transporting ATPase</fullName>
        <ecNumber evidence="13">7.2.2.-</ecNumber>
    </recommendedName>
</protein>
<dbReference type="PANTHER" id="PTHR45630">
    <property type="entry name" value="CATION-TRANSPORTING ATPASE-RELATED"/>
    <property type="match status" value="1"/>
</dbReference>
<evidence type="ECO:0000256" key="13">
    <source>
        <dbReference type="RuleBase" id="RU362082"/>
    </source>
</evidence>
<dbReference type="InterPro" id="IPR006544">
    <property type="entry name" value="P-type_TPase_V"/>
</dbReference>
<feature type="region of interest" description="Disordered" evidence="14">
    <location>
        <begin position="94"/>
        <end position="144"/>
    </location>
</feature>
<feature type="compositionally biased region" description="Polar residues" evidence="14">
    <location>
        <begin position="275"/>
        <end position="284"/>
    </location>
</feature>
<dbReference type="InterPro" id="IPR036412">
    <property type="entry name" value="HAD-like_sf"/>
</dbReference>
<dbReference type="SUPFAM" id="SSF56784">
    <property type="entry name" value="HAD-like"/>
    <property type="match status" value="1"/>
</dbReference>
<feature type="compositionally biased region" description="Low complexity" evidence="14">
    <location>
        <begin position="381"/>
        <end position="406"/>
    </location>
</feature>
<feature type="compositionally biased region" description="Polar residues" evidence="14">
    <location>
        <begin position="122"/>
        <end position="131"/>
    </location>
</feature>
<keyword evidence="4 13" id="KW-0812">Transmembrane</keyword>
<dbReference type="SUPFAM" id="SSF81653">
    <property type="entry name" value="Calcium ATPase, transduction domain A"/>
    <property type="match status" value="1"/>
</dbReference>
<feature type="compositionally biased region" description="Basic and acidic residues" evidence="14">
    <location>
        <begin position="444"/>
        <end position="461"/>
    </location>
</feature>
<dbReference type="OrthoDB" id="48943at2759"/>
<evidence type="ECO:0000259" key="17">
    <source>
        <dbReference type="Pfam" id="PF12409"/>
    </source>
</evidence>
<dbReference type="STRING" id="98765.A0A2R6QEF4"/>
<feature type="compositionally biased region" description="Acidic residues" evidence="14">
    <location>
        <begin position="420"/>
        <end position="443"/>
    </location>
</feature>
<feature type="transmembrane region" description="Helical" evidence="13">
    <location>
        <begin position="533"/>
        <end position="553"/>
    </location>
</feature>
<feature type="domain" description="Cation-transporting P-type ATPase N-terminal" evidence="16">
    <location>
        <begin position="663"/>
        <end position="715"/>
    </location>
</feature>
<feature type="transmembrane region" description="Helical" evidence="13">
    <location>
        <begin position="904"/>
        <end position="928"/>
    </location>
</feature>
<dbReference type="Gene3D" id="3.40.1110.10">
    <property type="entry name" value="Calcium-transporting ATPase, cytoplasmic domain N"/>
    <property type="match status" value="1"/>
</dbReference>
<dbReference type="InterPro" id="IPR047819">
    <property type="entry name" value="P5A-ATPase_N"/>
</dbReference>
<sequence length="1443" mass="160163">MNSLYTLGVRQTNSIQADLERLRNGDTSAALLGQISASLAAMGRTVDDYDSMAKREIIKAKQEKAMMRVQKFRSDYAELRTQFEKIKGERETASRSELFSASSSSTVPLSPAHGDSRRRFLTGQQPSSEVSESPFRGPTPLPQSSLREDYALREHSFIHNTDARLDDFLAQGRAVLDDLVDQRTVLKGTQKRLLDAANTLGLSRDVIGWIERRRLRSPSEWVDMVSDSSSSQNHDYTEGASAVDIQDVLNSNRRSRRDSQYGEGGYMFDGPGHTVNPSSVSRMTLSEHGRRSSEGRSRGSQSRRRSEDRGRDTSSSRSLRASRDSLPSLARSEDEYTDPGHEVEDEGDHATLRRSRRKSTTSPQRQSVFGNIASMFGRAVPTTESPPRSRRPSLSSRSSRTGLLRRTSSRRSDAGSDYAIESDDEDERWGYASEEEDDSESDITDDHRQGDSDSVDFHSIEEDSYPPSPGLALHTMTGPGDPIFGDEARIDMGELDLHDPPPPGPPSRQTIYITDEDVHIRFIGFETVTIRHFLWRMACVLTFGILGLLGHWFPRLWLRWVAKEKAFKDMEHGFVVIETAYRDIALFPVRKLHYPYHITTVFPAQVDTLSRPPSRTNGDANIGILEHLLVVDYRYARFALDPRTGLFNIVRNWRDPSWTGIQSVSNGLTQSEEEQRLALFGPNVIDIEGKSTVSLLIDEVIHPFYVFQIASIVLWSLDDYYYYAFCIALISAISITTTLIETKKTISRMREMSRFSCPVNVFTDGIWKRRESTDLVPGDIVNLMDPPLAVFPADIFLLSGDTIVNESMLTGESVPVSKVPIRDEDIALWKEAIDVSSDVSKSFLYAGTRVIRVRGALTADGSSGAPALGLVVRTGFNTTKGALVRSMLFPKPIGFKFYRDSIRFILVLAGLAGLGFCASAVQFVRLGIKWHTIMLRALDLITVVVPPALPATLSIGTSFAIGRLRKLGIFCISPSRVNVGGRVNVCCFDKTGTLTEDGLDILGVRALERNAHRFGELIEDVHDLPSSRDKANFLHALATCHSLKMVDGNIIGDPLDVKMFDFTKWTLEEGHVAGTGVVKSRIGGARPAALVQTVVRPPGTAQFRVEDALRGSSKHAHFLELGVIRTFEFVSALRRMSVIVKRLKSSSMEIYVKGAPEVMGEICEPDSFPDDYDDLLSYYTKRGYRVIAMAGKSLEGLSWLKAQKMKREHAESGLKFLGLIIFENKLKPGTTPAIQSLRAAHLMCRMITGDNPLTAVSVARECGLVNQAAHIFSPVFVRGNSATPMSKLEWSCTDEPAWKLDDYSLKPLSPPAHHTVESDNVDVHDYTLVVTGDVFRWIINHAALETVQRMLVKAQIFARMSPDEKNEVVERLQGLGYTVLMCGDGANDCAALKAADVGLSLSEAEASVAAPFTSRTPDISCVIEVIKEGRAALVTSFSCFKYM</sequence>
<keyword evidence="7 13" id="KW-0067">ATP-binding</keyword>
<keyword evidence="19" id="KW-1185">Reference proteome</keyword>
<keyword evidence="5 13" id="KW-0479">Metal-binding</keyword>
<feature type="transmembrane region" description="Helical" evidence="13">
    <location>
        <begin position="695"/>
        <end position="714"/>
    </location>
</feature>
<keyword evidence="3" id="KW-0597">Phosphoprotein</keyword>
<evidence type="ECO:0000256" key="12">
    <source>
        <dbReference type="ARBA" id="ARBA00049360"/>
    </source>
</evidence>
<reference evidence="18 19" key="1">
    <citation type="submission" date="2018-02" db="EMBL/GenBank/DDBJ databases">
        <title>Genome sequence of the basidiomycete white-rot fungus Phlebia centrifuga.</title>
        <authorList>
            <person name="Granchi Z."/>
            <person name="Peng M."/>
            <person name="de Vries R.P."/>
            <person name="Hilden K."/>
            <person name="Makela M.R."/>
            <person name="Grigoriev I."/>
            <person name="Riley R."/>
        </authorList>
    </citation>
    <scope>NUCLEOTIDE SEQUENCE [LARGE SCALE GENOMIC DNA]</scope>
    <source>
        <strain evidence="18 19">FBCC195</strain>
    </source>
</reference>
<dbReference type="PANTHER" id="PTHR45630:SF8">
    <property type="entry name" value="CATION-TRANSPORTING ATPASE"/>
    <property type="match status" value="1"/>
</dbReference>
<dbReference type="GO" id="GO:0019829">
    <property type="term" value="F:ATPase-coupled monoatomic cation transmembrane transporter activity"/>
    <property type="evidence" value="ECO:0007669"/>
    <property type="project" value="UniProtKB-UniRule"/>
</dbReference>
<dbReference type="InterPro" id="IPR018303">
    <property type="entry name" value="ATPase_P-typ_P_site"/>
</dbReference>
<dbReference type="SFLD" id="SFLDF00027">
    <property type="entry name" value="p-type_atpase"/>
    <property type="match status" value="1"/>
</dbReference>
<dbReference type="GO" id="GO:0140358">
    <property type="term" value="F:P-type transmembrane transporter activity"/>
    <property type="evidence" value="ECO:0007669"/>
    <property type="project" value="InterPro"/>
</dbReference>
<dbReference type="SFLD" id="SFLDG00002">
    <property type="entry name" value="C1.7:_P-type_atpase_like"/>
    <property type="match status" value="1"/>
</dbReference>
<feature type="compositionally biased region" description="Basic and acidic residues" evidence="14">
    <location>
        <begin position="304"/>
        <end position="314"/>
    </location>
</feature>
<dbReference type="EC" id="7.2.2.-" evidence="13"/>
<evidence type="ECO:0000256" key="4">
    <source>
        <dbReference type="ARBA" id="ARBA00022692"/>
    </source>
</evidence>
<evidence type="ECO:0000256" key="5">
    <source>
        <dbReference type="ARBA" id="ARBA00022723"/>
    </source>
</evidence>
<dbReference type="Proteomes" id="UP000186601">
    <property type="component" value="Unassembled WGS sequence"/>
</dbReference>
<dbReference type="InterPro" id="IPR044492">
    <property type="entry name" value="P_typ_ATPase_HD_dom"/>
</dbReference>
<feature type="domain" description="P5B-type ATPase N-terminal" evidence="17">
    <location>
        <begin position="516"/>
        <end position="640"/>
    </location>
</feature>
<evidence type="ECO:0000256" key="11">
    <source>
        <dbReference type="ARBA" id="ARBA00023136"/>
    </source>
</evidence>
<dbReference type="Pfam" id="PF00122">
    <property type="entry name" value="E1-E2_ATPase"/>
    <property type="match status" value="1"/>
</dbReference>
<comment type="similarity">
    <text evidence="2 13">Belongs to the cation transport ATPase (P-type) (TC 3.A.3) family. Type V subfamily.</text>
</comment>
<keyword evidence="10 13" id="KW-1133">Transmembrane helix</keyword>
<feature type="compositionally biased region" description="Low complexity" evidence="14">
    <location>
        <begin position="315"/>
        <end position="330"/>
    </location>
</feature>
<dbReference type="GO" id="GO:0006874">
    <property type="term" value="P:intracellular calcium ion homeostasis"/>
    <property type="evidence" value="ECO:0007669"/>
    <property type="project" value="TreeGrafter"/>
</dbReference>
<evidence type="ECO:0000256" key="7">
    <source>
        <dbReference type="ARBA" id="ARBA00022840"/>
    </source>
</evidence>
<dbReference type="Pfam" id="PF12409">
    <property type="entry name" value="P5-ATPase"/>
    <property type="match status" value="1"/>
</dbReference>
<dbReference type="PROSITE" id="PS01229">
    <property type="entry name" value="COF_2"/>
    <property type="match status" value="1"/>
</dbReference>
<dbReference type="PROSITE" id="PS00154">
    <property type="entry name" value="ATPASE_E1_E2"/>
    <property type="match status" value="1"/>
</dbReference>
<evidence type="ECO:0000256" key="6">
    <source>
        <dbReference type="ARBA" id="ARBA00022741"/>
    </source>
</evidence>
<comment type="caution">
    <text evidence="13">Lacks conserved residue(s) required for the propagation of feature annotation.</text>
</comment>
<evidence type="ECO:0000256" key="9">
    <source>
        <dbReference type="ARBA" id="ARBA00022967"/>
    </source>
</evidence>
<feature type="transmembrane region" description="Helical" evidence="13">
    <location>
        <begin position="720"/>
        <end position="740"/>
    </location>
</feature>
<dbReference type="InterPro" id="IPR004014">
    <property type="entry name" value="ATPase_P-typ_cation-transptr_N"/>
</dbReference>
<dbReference type="PRINTS" id="PR00119">
    <property type="entry name" value="CATATPASE"/>
</dbReference>
<dbReference type="FunFam" id="1.20.1110.10:FF:000032">
    <property type="entry name" value="Cation-transporting ATPase"/>
    <property type="match status" value="1"/>
</dbReference>
<dbReference type="NCBIfam" id="TIGR01494">
    <property type="entry name" value="ATPase_P-type"/>
    <property type="match status" value="1"/>
</dbReference>
<keyword evidence="6 13" id="KW-0547">Nucleotide-binding</keyword>
<dbReference type="GO" id="GO:0016020">
    <property type="term" value="C:membrane"/>
    <property type="evidence" value="ECO:0007669"/>
    <property type="project" value="UniProtKB-SubCell"/>
</dbReference>
<proteinExistence type="inferred from homology"/>
<accession>A0A2R6QEF4</accession>
<dbReference type="FunFam" id="3.40.50.1000:FF:000068">
    <property type="entry name" value="Cation-transporting ATPase"/>
    <property type="match status" value="1"/>
</dbReference>
<evidence type="ECO:0000259" key="16">
    <source>
        <dbReference type="Pfam" id="PF00690"/>
    </source>
</evidence>
<dbReference type="InterPro" id="IPR001757">
    <property type="entry name" value="P_typ_ATPase"/>
</dbReference>
<evidence type="ECO:0000259" key="15">
    <source>
        <dbReference type="Pfam" id="PF00122"/>
    </source>
</evidence>
<feature type="compositionally biased region" description="Basic and acidic residues" evidence="14">
    <location>
        <begin position="331"/>
        <end position="342"/>
    </location>
</feature>
<comment type="subcellular location">
    <subcellularLocation>
        <location evidence="1 13">Membrane</location>
        <topology evidence="1 13">Multi-pass membrane protein</topology>
    </subcellularLocation>
</comment>
<evidence type="ECO:0000256" key="1">
    <source>
        <dbReference type="ARBA" id="ARBA00004141"/>
    </source>
</evidence>
<dbReference type="GO" id="GO:0005524">
    <property type="term" value="F:ATP binding"/>
    <property type="evidence" value="ECO:0007669"/>
    <property type="project" value="UniProtKB-UniRule"/>
</dbReference>
<dbReference type="InterPro" id="IPR008250">
    <property type="entry name" value="ATPase_P-typ_transduc_dom_A_sf"/>
</dbReference>
<dbReference type="InterPro" id="IPR023299">
    <property type="entry name" value="ATPase_P-typ_cyto_dom_N"/>
</dbReference>
<evidence type="ECO:0000256" key="10">
    <source>
        <dbReference type="ARBA" id="ARBA00022989"/>
    </source>
</evidence>
<evidence type="ECO:0000313" key="18">
    <source>
        <dbReference type="EMBL" id="PSS06524.1"/>
    </source>
</evidence>
<feature type="compositionally biased region" description="Low complexity" evidence="14">
    <location>
        <begin position="95"/>
        <end position="105"/>
    </location>
</feature>
<dbReference type="Pfam" id="PF13246">
    <property type="entry name" value="Cation_ATPase"/>
    <property type="match status" value="1"/>
</dbReference>
<dbReference type="Gene3D" id="3.40.50.1000">
    <property type="entry name" value="HAD superfamily/HAD-like"/>
    <property type="match status" value="1"/>
</dbReference>
<dbReference type="InterPro" id="IPR023298">
    <property type="entry name" value="ATPase_P-typ_TM_dom_sf"/>
</dbReference>
<keyword evidence="11 13" id="KW-0472">Membrane</keyword>
<dbReference type="Pfam" id="PF12352">
    <property type="entry name" value="V-SNARE_C"/>
    <property type="match status" value="1"/>
</dbReference>
<keyword evidence="8 13" id="KW-0460">Magnesium</keyword>
<dbReference type="FunFam" id="3.40.1110.10:FF:000057">
    <property type="entry name" value="Cation-transporting ATPase"/>
    <property type="match status" value="1"/>
</dbReference>
<evidence type="ECO:0000256" key="14">
    <source>
        <dbReference type="SAM" id="MobiDB-lite"/>
    </source>
</evidence>
<dbReference type="Gene3D" id="2.70.150.10">
    <property type="entry name" value="Calcium-transporting ATPase, cytoplasmic transduction domain A"/>
    <property type="match status" value="1"/>
</dbReference>
<comment type="catalytic activity">
    <reaction evidence="12 13">
        <text>ATP + H2O = ADP + phosphate + H(+)</text>
        <dbReference type="Rhea" id="RHEA:13065"/>
        <dbReference type="ChEBI" id="CHEBI:15377"/>
        <dbReference type="ChEBI" id="CHEBI:15378"/>
        <dbReference type="ChEBI" id="CHEBI:30616"/>
        <dbReference type="ChEBI" id="CHEBI:43474"/>
        <dbReference type="ChEBI" id="CHEBI:456216"/>
    </reaction>
</comment>
<evidence type="ECO:0000256" key="8">
    <source>
        <dbReference type="ARBA" id="ARBA00022842"/>
    </source>
</evidence>
<keyword evidence="9 13" id="KW-1278">Translocase</keyword>
<dbReference type="InterPro" id="IPR023214">
    <property type="entry name" value="HAD_sf"/>
</dbReference>